<keyword evidence="13" id="KW-0479">Metal-binding</keyword>
<dbReference type="InterPro" id="IPR036704">
    <property type="entry name" value="RraA/RraA-like_sf"/>
</dbReference>
<evidence type="ECO:0000256" key="9">
    <source>
        <dbReference type="ARBA" id="ARBA00029596"/>
    </source>
</evidence>
<evidence type="ECO:0000256" key="6">
    <source>
        <dbReference type="ARBA" id="ARBA00012947"/>
    </source>
</evidence>
<comment type="catalytic activity">
    <reaction evidence="12">
        <text>oxaloacetate + H(+) = pyruvate + CO2</text>
        <dbReference type="Rhea" id="RHEA:15641"/>
        <dbReference type="ChEBI" id="CHEBI:15361"/>
        <dbReference type="ChEBI" id="CHEBI:15378"/>
        <dbReference type="ChEBI" id="CHEBI:16452"/>
        <dbReference type="ChEBI" id="CHEBI:16526"/>
        <dbReference type="EC" id="4.1.1.112"/>
    </reaction>
</comment>
<evidence type="ECO:0000256" key="8">
    <source>
        <dbReference type="ARBA" id="ARBA00025046"/>
    </source>
</evidence>
<name>A0A4R5BJ16_9ACTN</name>
<dbReference type="EC" id="4.1.3.17" evidence="5"/>
<evidence type="ECO:0000256" key="3">
    <source>
        <dbReference type="ARBA" id="ARBA00008621"/>
    </source>
</evidence>
<evidence type="ECO:0000256" key="1">
    <source>
        <dbReference type="ARBA" id="ARBA00001342"/>
    </source>
</evidence>
<comment type="function">
    <text evidence="8">Catalyzes the aldol cleavage of 4-hydroxy-4-methyl-2-oxoglutarate (HMG) into 2 molecules of pyruvate. Also contains a secondary oxaloacetate (OAA) decarboxylase activity due to the common pyruvate enolate transition state formed following C-C bond cleavage in the retro-aldol and decarboxylation reactions.</text>
</comment>
<dbReference type="SUPFAM" id="SSF89562">
    <property type="entry name" value="RraA-like"/>
    <property type="match status" value="1"/>
</dbReference>
<evidence type="ECO:0000256" key="2">
    <source>
        <dbReference type="ARBA" id="ARBA00001968"/>
    </source>
</evidence>
<evidence type="ECO:0000313" key="14">
    <source>
        <dbReference type="EMBL" id="TDD83844.1"/>
    </source>
</evidence>
<dbReference type="EMBL" id="SMKU01000108">
    <property type="protein sequence ID" value="TDD83844.1"/>
    <property type="molecule type" value="Genomic_DNA"/>
</dbReference>
<evidence type="ECO:0000256" key="7">
    <source>
        <dbReference type="ARBA" id="ARBA00016549"/>
    </source>
</evidence>
<comment type="similarity">
    <text evidence="3">Belongs to the class II aldolase/RraA-like family.</text>
</comment>
<dbReference type="RefSeq" id="WP_131895738.1">
    <property type="nucleotide sequence ID" value="NZ_SMKU01000108.1"/>
</dbReference>
<evidence type="ECO:0000256" key="12">
    <source>
        <dbReference type="ARBA" id="ARBA00047973"/>
    </source>
</evidence>
<gene>
    <name evidence="14" type="ORF">E1298_20820</name>
</gene>
<dbReference type="OrthoDB" id="943692at2"/>
<dbReference type="Proteomes" id="UP000294513">
    <property type="component" value="Unassembled WGS sequence"/>
</dbReference>
<comment type="subunit">
    <text evidence="4">Homotrimer.</text>
</comment>
<feature type="binding site" evidence="13">
    <location>
        <position position="118"/>
    </location>
    <ligand>
        <name>Mg(2+)</name>
        <dbReference type="ChEBI" id="CHEBI:18420"/>
    </ligand>
</feature>
<comment type="caution">
    <text evidence="14">The sequence shown here is derived from an EMBL/GenBank/DDBJ whole genome shotgun (WGS) entry which is preliminary data.</text>
</comment>
<dbReference type="InterPro" id="IPR005493">
    <property type="entry name" value="RraA/RraA-like"/>
</dbReference>
<comment type="cofactor">
    <cofactor evidence="2">
        <name>a divalent metal cation</name>
        <dbReference type="ChEBI" id="CHEBI:60240"/>
    </cofactor>
</comment>
<evidence type="ECO:0000256" key="4">
    <source>
        <dbReference type="ARBA" id="ARBA00011233"/>
    </source>
</evidence>
<dbReference type="PANTHER" id="PTHR33254:SF4">
    <property type="entry name" value="4-HYDROXY-4-METHYL-2-OXOGLUTARATE ALDOLASE 3-RELATED"/>
    <property type="match status" value="1"/>
</dbReference>
<comment type="cofactor">
    <cofactor evidence="13">
        <name>Mg(2+)</name>
        <dbReference type="ChEBI" id="CHEBI:18420"/>
    </cofactor>
</comment>
<feature type="binding site" evidence="13">
    <location>
        <begin position="95"/>
        <end position="98"/>
    </location>
    <ligand>
        <name>substrate</name>
    </ligand>
</feature>
<reference evidence="14 15" key="1">
    <citation type="submission" date="2019-03" db="EMBL/GenBank/DDBJ databases">
        <title>Draft genome sequences of novel Actinobacteria.</title>
        <authorList>
            <person name="Sahin N."/>
            <person name="Ay H."/>
            <person name="Saygin H."/>
        </authorList>
    </citation>
    <scope>NUCLEOTIDE SEQUENCE [LARGE SCALE GENOMIC DNA]</scope>
    <source>
        <strain evidence="14 15">H3C3</strain>
    </source>
</reference>
<organism evidence="14 15">
    <name type="scientific">Actinomadura rubrisoli</name>
    <dbReference type="NCBI Taxonomy" id="2530368"/>
    <lineage>
        <taxon>Bacteria</taxon>
        <taxon>Bacillati</taxon>
        <taxon>Actinomycetota</taxon>
        <taxon>Actinomycetes</taxon>
        <taxon>Streptosporangiales</taxon>
        <taxon>Thermomonosporaceae</taxon>
        <taxon>Actinomadura</taxon>
    </lineage>
</organism>
<evidence type="ECO:0000256" key="5">
    <source>
        <dbReference type="ARBA" id="ARBA00012213"/>
    </source>
</evidence>
<dbReference type="EC" id="4.1.1.112" evidence="6"/>
<dbReference type="GO" id="GO:0047443">
    <property type="term" value="F:4-hydroxy-4-methyl-2-oxoglutarate aldolase activity"/>
    <property type="evidence" value="ECO:0007669"/>
    <property type="project" value="UniProtKB-EC"/>
</dbReference>
<dbReference type="Gene3D" id="3.50.30.40">
    <property type="entry name" value="Ribonuclease E inhibitor RraA/RraA-like"/>
    <property type="match status" value="1"/>
</dbReference>
<accession>A0A4R5BJ16</accession>
<dbReference type="PANTHER" id="PTHR33254">
    <property type="entry name" value="4-HYDROXY-4-METHYL-2-OXOGLUTARATE ALDOLASE 3-RELATED"/>
    <property type="match status" value="1"/>
</dbReference>
<evidence type="ECO:0000313" key="15">
    <source>
        <dbReference type="Proteomes" id="UP000294513"/>
    </source>
</evidence>
<sequence>MTTMLSADIITAFRSITTASVADAVELGGRRGYLSGSVRQMLPGAGRLVGPAATVLEVPSPDPSPPTHALRAIDESEPGSVVCIAAGGADVAVWGGLMAAGAVANRIAGAVLDGGFRDVEEIRRDYPDFPVYARGSVPATTVGRYRTVSLNEPVEMGGVAVRPGDLIVADADGVVCVPAESVAAVLETALEIERREREQTALILELGSLRGGIEKHGRI</sequence>
<evidence type="ECO:0000256" key="10">
    <source>
        <dbReference type="ARBA" id="ARBA00030169"/>
    </source>
</evidence>
<evidence type="ECO:0000256" key="13">
    <source>
        <dbReference type="PIRSR" id="PIRSR605493-1"/>
    </source>
</evidence>
<feature type="binding site" evidence="13">
    <location>
        <position position="117"/>
    </location>
    <ligand>
        <name>substrate</name>
    </ligand>
</feature>
<keyword evidence="13" id="KW-0460">Magnesium</keyword>
<dbReference type="Pfam" id="PF03737">
    <property type="entry name" value="RraA-like"/>
    <property type="match status" value="1"/>
</dbReference>
<proteinExistence type="inferred from homology"/>
<dbReference type="GO" id="GO:0046872">
    <property type="term" value="F:metal ion binding"/>
    <property type="evidence" value="ECO:0007669"/>
    <property type="project" value="UniProtKB-KW"/>
</dbReference>
<comment type="catalytic activity">
    <reaction evidence="1">
        <text>4-hydroxy-4-methyl-2-oxoglutarate = 2 pyruvate</text>
        <dbReference type="Rhea" id="RHEA:22748"/>
        <dbReference type="ChEBI" id="CHEBI:15361"/>
        <dbReference type="ChEBI" id="CHEBI:58276"/>
        <dbReference type="EC" id="4.1.3.17"/>
    </reaction>
</comment>
<dbReference type="CDD" id="cd16841">
    <property type="entry name" value="RraA_family"/>
    <property type="match status" value="1"/>
</dbReference>
<evidence type="ECO:0000256" key="11">
    <source>
        <dbReference type="ARBA" id="ARBA00032305"/>
    </source>
</evidence>
<dbReference type="GO" id="GO:0008948">
    <property type="term" value="F:oxaloacetate decarboxylase activity"/>
    <property type="evidence" value="ECO:0007669"/>
    <property type="project" value="UniProtKB-EC"/>
</dbReference>
<protein>
    <recommendedName>
        <fullName evidence="7">Putative 4-hydroxy-4-methyl-2-oxoglutarate aldolase</fullName>
        <ecNumber evidence="6">4.1.1.112</ecNumber>
        <ecNumber evidence="5">4.1.3.17</ecNumber>
    </recommendedName>
    <alternativeName>
        <fullName evidence="11">Oxaloacetate decarboxylase</fullName>
    </alternativeName>
    <alternativeName>
        <fullName evidence="9">Regulator of ribonuclease activity homolog</fullName>
    </alternativeName>
    <alternativeName>
        <fullName evidence="10">RraA-like protein</fullName>
    </alternativeName>
</protein>
<keyword evidence="15" id="KW-1185">Reference proteome</keyword>
<dbReference type="AlphaFoldDB" id="A0A4R5BJ16"/>